<dbReference type="EMBL" id="JACEGD010000078">
    <property type="protein sequence ID" value="MBH5392190.1"/>
    <property type="molecule type" value="Genomic_DNA"/>
</dbReference>
<dbReference type="PANTHER" id="PTHR42188">
    <property type="entry name" value="23S RRNA-SPECIFIC ENDONUCLEASE VAPC20"/>
    <property type="match status" value="1"/>
</dbReference>
<dbReference type="InterPro" id="IPR039018">
    <property type="entry name" value="VapC20-like"/>
</dbReference>
<comment type="caution">
    <text evidence="2">The sequence shown here is derived from an EMBL/GenBank/DDBJ whole genome shotgun (WGS) entry which is preliminary data.</text>
</comment>
<dbReference type="Pfam" id="PF01850">
    <property type="entry name" value="PIN"/>
    <property type="match status" value="1"/>
</dbReference>
<sequence length="236" mass="26165">MDTSVWFAAASARDRDNELAKSVLLSLDGWTLTDHVLAETWQLLSARYGSEVAATFWGRLRESGAVVEPVTASDLEAASRIEAACPDEEYSLVDRTSFAAMERLGITRAASFSPSFSTYRYGRRKQAFQVVRSGHSVAFAALRQAMLHRRPVRLNYSGKELQVCPYILGHAMGEERAFALEVDSVGKKGSGGANWVCLRIQAVQDIRPLDRAWTVAVYPGRIQRCVDQVHLDATRP</sequence>
<dbReference type="InterPro" id="IPR002716">
    <property type="entry name" value="PIN_dom"/>
</dbReference>
<dbReference type="SUPFAM" id="SSF88723">
    <property type="entry name" value="PIN domain-like"/>
    <property type="match status" value="1"/>
</dbReference>
<reference evidence="2 3" key="1">
    <citation type="submission" date="2020-07" db="EMBL/GenBank/DDBJ databases">
        <title>Bradyrhizobium diversity isolated from nodules of indigenous legumes of Western Australia.</title>
        <authorList>
            <person name="Klepa M.S."/>
        </authorList>
    </citation>
    <scope>NUCLEOTIDE SEQUENCE [LARGE SCALE GENOMIC DNA]</scope>
    <source>
        <strain evidence="2 3">CNPSo 4019</strain>
    </source>
</reference>
<evidence type="ECO:0000313" key="2">
    <source>
        <dbReference type="EMBL" id="MBH5392190.1"/>
    </source>
</evidence>
<dbReference type="RefSeq" id="WP_197969683.1">
    <property type="nucleotide sequence ID" value="NZ_JACEGD010000078.1"/>
</dbReference>
<dbReference type="PANTHER" id="PTHR42188:SF1">
    <property type="entry name" value="23S RRNA-SPECIFIC ENDONUCLEASE VAPC20"/>
    <property type="match status" value="1"/>
</dbReference>
<dbReference type="Gene3D" id="3.40.50.1010">
    <property type="entry name" value="5'-nuclease"/>
    <property type="match status" value="1"/>
</dbReference>
<evidence type="ECO:0000259" key="1">
    <source>
        <dbReference type="Pfam" id="PF01850"/>
    </source>
</evidence>
<accession>A0ABS0PGK9</accession>
<feature type="domain" description="PIN" evidence="1">
    <location>
        <begin position="2"/>
        <end position="112"/>
    </location>
</feature>
<name>A0ABS0PGK9_9BRAD</name>
<evidence type="ECO:0000313" key="3">
    <source>
        <dbReference type="Proteomes" id="UP001194539"/>
    </source>
</evidence>
<organism evidence="2 3">
    <name type="scientific">Bradyrhizobium diversitatis</name>
    <dbReference type="NCBI Taxonomy" id="2755406"/>
    <lineage>
        <taxon>Bacteria</taxon>
        <taxon>Pseudomonadati</taxon>
        <taxon>Pseudomonadota</taxon>
        <taxon>Alphaproteobacteria</taxon>
        <taxon>Hyphomicrobiales</taxon>
        <taxon>Nitrobacteraceae</taxon>
        <taxon>Bradyrhizobium</taxon>
    </lineage>
</organism>
<dbReference type="Proteomes" id="UP001194539">
    <property type="component" value="Unassembled WGS sequence"/>
</dbReference>
<gene>
    <name evidence="2" type="ORF">H1B27_38985</name>
</gene>
<protein>
    <submittedName>
        <fullName evidence="2">PIN domain-containing protein</fullName>
    </submittedName>
</protein>
<keyword evidence="3" id="KW-1185">Reference proteome</keyword>
<dbReference type="InterPro" id="IPR029060">
    <property type="entry name" value="PIN-like_dom_sf"/>
</dbReference>
<proteinExistence type="predicted"/>